<evidence type="ECO:0000313" key="2">
    <source>
        <dbReference type="EMBL" id="GIJ84934.1"/>
    </source>
</evidence>
<name>A0A9P3B7N8_9EURO</name>
<sequence length="259" mass="27290">MAPDPRPGCSLSNPINVDDLDDVDAVDHGAAGREASPEMTAFPLMPEEPPHGLPLDVFPDDDQDTVATEVATSPPTLTDVVAEGNFHGQPPDIEGGQEQETTDSSIHPDSINAAIIHGDCRSRGSSVGIPQGNDPVHPVHSFPPNEVQESAGIPRPATSNYSGCNASGSAAVESSDALSIFHTFASRFCPTWKIIEGYPDRSGYLDVRLRIPYAGPRKRSAAEPEPAADGGTGENSGPGEGSGPQLRRSKRTKMPKHQS</sequence>
<accession>A0A9P3B7N8</accession>
<dbReference type="GeneID" id="67002401"/>
<evidence type="ECO:0000256" key="1">
    <source>
        <dbReference type="SAM" id="MobiDB-lite"/>
    </source>
</evidence>
<feature type="compositionally biased region" description="Gly residues" evidence="1">
    <location>
        <begin position="230"/>
        <end position="242"/>
    </location>
</feature>
<reference evidence="2 3" key="1">
    <citation type="submission" date="2018-10" db="EMBL/GenBank/DDBJ databases">
        <title>Pan-genome distribution and transcriptional activeness of fungal secondary metabolism genes in Aspergillus section Fumigati.</title>
        <authorList>
            <person name="Takahashi H."/>
            <person name="Umemura M."/>
            <person name="Ninomiya A."/>
            <person name="Kusuya Y."/>
            <person name="Urayama S."/>
            <person name="Shimizu M."/>
            <person name="Watanabe A."/>
            <person name="Kamei K."/>
            <person name="Yaguchi T."/>
            <person name="Hagiwara D."/>
        </authorList>
    </citation>
    <scope>NUCLEOTIDE SEQUENCE [LARGE SCALE GENOMIC DNA]</scope>
    <source>
        <strain evidence="2 3">IFM 55266</strain>
    </source>
</reference>
<dbReference type="Proteomes" id="UP001043456">
    <property type="component" value="Unassembled WGS sequence"/>
</dbReference>
<dbReference type="AlphaFoldDB" id="A0A9P3B7N8"/>
<gene>
    <name evidence="2" type="ORF">Asppvi_003789</name>
</gene>
<feature type="region of interest" description="Disordered" evidence="1">
    <location>
        <begin position="84"/>
        <end position="104"/>
    </location>
</feature>
<dbReference type="EMBL" id="BHVY01000003">
    <property type="protein sequence ID" value="GIJ84934.1"/>
    <property type="molecule type" value="Genomic_DNA"/>
</dbReference>
<feature type="region of interest" description="Disordered" evidence="1">
    <location>
        <begin position="1"/>
        <end position="61"/>
    </location>
</feature>
<protein>
    <submittedName>
        <fullName evidence="2">Uncharacterized protein</fullName>
    </submittedName>
</protein>
<dbReference type="OrthoDB" id="4508244at2759"/>
<dbReference type="RefSeq" id="XP_043155681.1">
    <property type="nucleotide sequence ID" value="XM_043299746.1"/>
</dbReference>
<comment type="caution">
    <text evidence="2">The sequence shown here is derived from an EMBL/GenBank/DDBJ whole genome shotgun (WGS) entry which is preliminary data.</text>
</comment>
<evidence type="ECO:0000313" key="3">
    <source>
        <dbReference type="Proteomes" id="UP001043456"/>
    </source>
</evidence>
<organism evidence="2 3">
    <name type="scientific">Aspergillus pseudoviridinutans</name>
    <dbReference type="NCBI Taxonomy" id="1517512"/>
    <lineage>
        <taxon>Eukaryota</taxon>
        <taxon>Fungi</taxon>
        <taxon>Dikarya</taxon>
        <taxon>Ascomycota</taxon>
        <taxon>Pezizomycotina</taxon>
        <taxon>Eurotiomycetes</taxon>
        <taxon>Eurotiomycetidae</taxon>
        <taxon>Eurotiales</taxon>
        <taxon>Aspergillaceae</taxon>
        <taxon>Aspergillus</taxon>
        <taxon>Aspergillus subgen. Fumigati</taxon>
    </lineage>
</organism>
<keyword evidence="3" id="KW-1185">Reference proteome</keyword>
<feature type="region of interest" description="Disordered" evidence="1">
    <location>
        <begin position="215"/>
        <end position="259"/>
    </location>
</feature>
<feature type="compositionally biased region" description="Basic residues" evidence="1">
    <location>
        <begin position="247"/>
        <end position="259"/>
    </location>
</feature>
<proteinExistence type="predicted"/>